<keyword evidence="1" id="KW-0812">Transmembrane</keyword>
<proteinExistence type="predicted"/>
<name>A0ABQ6ICZ8_9MICO</name>
<sequence>MNGARQGAPAGSVEAGLGRATAARWRRVRRIGLGGLILLVGGGAFLAPGFDEREVEADNAAVWALQTSTGQRFARINTAVAEVDTVKSVSSPTDLVQVDSTLLVYSDNLGSVTTLDTAMPHDIDPSTPEATQSTPVGTEMLVSAGDVVGYLTEDGAVYAGLASDGSAVDPRELDPFAQAEVAEGEERPQFQADALAVAEDGRVAAYSGERRSVMTADAVTGEVVATTSLPDGPASDDMQARVAG</sequence>
<evidence type="ECO:0000313" key="2">
    <source>
        <dbReference type="EMBL" id="GMA35561.1"/>
    </source>
</evidence>
<dbReference type="Proteomes" id="UP001157125">
    <property type="component" value="Unassembled WGS sequence"/>
</dbReference>
<dbReference type="SUPFAM" id="SSF50969">
    <property type="entry name" value="YVTN repeat-like/Quinoprotein amine dehydrogenase"/>
    <property type="match status" value="1"/>
</dbReference>
<dbReference type="RefSeq" id="WP_284328059.1">
    <property type="nucleotide sequence ID" value="NZ_BSUN01000001.1"/>
</dbReference>
<keyword evidence="3" id="KW-1185">Reference proteome</keyword>
<organism evidence="2 3">
    <name type="scientific">Demequina litorisediminis</name>
    <dbReference type="NCBI Taxonomy" id="1849022"/>
    <lineage>
        <taxon>Bacteria</taxon>
        <taxon>Bacillati</taxon>
        <taxon>Actinomycetota</taxon>
        <taxon>Actinomycetes</taxon>
        <taxon>Micrococcales</taxon>
        <taxon>Demequinaceae</taxon>
        <taxon>Demequina</taxon>
    </lineage>
</organism>
<keyword evidence="1" id="KW-1133">Transmembrane helix</keyword>
<feature type="transmembrane region" description="Helical" evidence="1">
    <location>
        <begin position="31"/>
        <end position="50"/>
    </location>
</feature>
<keyword evidence="1" id="KW-0472">Membrane</keyword>
<reference evidence="3" key="1">
    <citation type="journal article" date="2019" name="Int. J. Syst. Evol. Microbiol.">
        <title>The Global Catalogue of Microorganisms (GCM) 10K type strain sequencing project: providing services to taxonomists for standard genome sequencing and annotation.</title>
        <authorList>
            <consortium name="The Broad Institute Genomics Platform"/>
            <consortium name="The Broad Institute Genome Sequencing Center for Infectious Disease"/>
            <person name="Wu L."/>
            <person name="Ma J."/>
        </authorList>
    </citation>
    <scope>NUCLEOTIDE SEQUENCE [LARGE SCALE GENOMIC DNA]</scope>
    <source>
        <strain evidence="3">NBRC 112299</strain>
    </source>
</reference>
<accession>A0ABQ6ICZ8</accession>
<protein>
    <submittedName>
        <fullName evidence="2">Uncharacterized protein</fullName>
    </submittedName>
</protein>
<comment type="caution">
    <text evidence="2">The sequence shown here is derived from an EMBL/GenBank/DDBJ whole genome shotgun (WGS) entry which is preliminary data.</text>
</comment>
<evidence type="ECO:0000256" key="1">
    <source>
        <dbReference type="SAM" id="Phobius"/>
    </source>
</evidence>
<dbReference type="EMBL" id="BSUN01000001">
    <property type="protein sequence ID" value="GMA35561.1"/>
    <property type="molecule type" value="Genomic_DNA"/>
</dbReference>
<evidence type="ECO:0000313" key="3">
    <source>
        <dbReference type="Proteomes" id="UP001157125"/>
    </source>
</evidence>
<gene>
    <name evidence="2" type="ORF">GCM10025876_17650</name>
</gene>
<dbReference type="InterPro" id="IPR011044">
    <property type="entry name" value="Quino_amine_DH_bsu"/>
</dbReference>